<reference evidence="1" key="1">
    <citation type="journal article" date="2020" name="New Phytol.">
        <title>Comparative genomics reveals dynamic genome evolution in host specialist ectomycorrhizal fungi.</title>
        <authorList>
            <person name="Lofgren L.A."/>
            <person name="Nguyen N.H."/>
            <person name="Vilgalys R."/>
            <person name="Ruytinx J."/>
            <person name="Liao H.L."/>
            <person name="Branco S."/>
            <person name="Kuo A."/>
            <person name="LaButti K."/>
            <person name="Lipzen A."/>
            <person name="Andreopoulos W."/>
            <person name="Pangilinan J."/>
            <person name="Riley R."/>
            <person name="Hundley H."/>
            <person name="Na H."/>
            <person name="Barry K."/>
            <person name="Grigoriev I.V."/>
            <person name="Stajich J.E."/>
            <person name="Kennedy P.G."/>
        </authorList>
    </citation>
    <scope>NUCLEOTIDE SEQUENCE</scope>
    <source>
        <strain evidence="1">FC423</strain>
    </source>
</reference>
<evidence type="ECO:0000313" key="1">
    <source>
        <dbReference type="EMBL" id="KAG2105836.1"/>
    </source>
</evidence>
<comment type="caution">
    <text evidence="1">The sequence shown here is derived from an EMBL/GenBank/DDBJ whole genome shotgun (WGS) entry which is preliminary data.</text>
</comment>
<gene>
    <name evidence="1" type="ORF">F5147DRAFT_654078</name>
</gene>
<dbReference type="RefSeq" id="XP_041291392.1">
    <property type="nucleotide sequence ID" value="XM_041433844.1"/>
</dbReference>
<dbReference type="AlphaFoldDB" id="A0A9P7F417"/>
<sequence length="182" mass="20272">MEAPSSPSSIITAPPDYHESALRLTKLITEAMTCHFALLHYDSPTMTRERNFYRQTLRSTVKNRKVEEGHTQRRQYTHGGIRPPIRLIGIKLPVPSLSVIILLSDNAAEHKELHPIQLEWTFLERTELMKRLESVGDGVTTNHQASYSILFKRSASGVGLDQALARNGSHAGGAAQERGPGH</sequence>
<organism evidence="1 2">
    <name type="scientific">Suillus discolor</name>
    <dbReference type="NCBI Taxonomy" id="1912936"/>
    <lineage>
        <taxon>Eukaryota</taxon>
        <taxon>Fungi</taxon>
        <taxon>Dikarya</taxon>
        <taxon>Basidiomycota</taxon>
        <taxon>Agaricomycotina</taxon>
        <taxon>Agaricomycetes</taxon>
        <taxon>Agaricomycetidae</taxon>
        <taxon>Boletales</taxon>
        <taxon>Suillineae</taxon>
        <taxon>Suillaceae</taxon>
        <taxon>Suillus</taxon>
    </lineage>
</organism>
<dbReference type="Proteomes" id="UP000823399">
    <property type="component" value="Unassembled WGS sequence"/>
</dbReference>
<name>A0A9P7F417_9AGAM</name>
<evidence type="ECO:0000313" key="2">
    <source>
        <dbReference type="Proteomes" id="UP000823399"/>
    </source>
</evidence>
<accession>A0A9P7F417</accession>
<keyword evidence="2" id="KW-1185">Reference proteome</keyword>
<dbReference type="EMBL" id="JABBWM010000037">
    <property type="protein sequence ID" value="KAG2105836.1"/>
    <property type="molecule type" value="Genomic_DNA"/>
</dbReference>
<dbReference type="GeneID" id="64696103"/>
<protein>
    <submittedName>
        <fullName evidence="1">Uncharacterized protein</fullName>
    </submittedName>
</protein>
<dbReference type="OrthoDB" id="10574324at2759"/>
<proteinExistence type="predicted"/>